<evidence type="ECO:0000256" key="1">
    <source>
        <dbReference type="SAM" id="SignalP"/>
    </source>
</evidence>
<reference evidence="2" key="1">
    <citation type="submission" date="2022-06" db="EMBL/GenBank/DDBJ databases">
        <title>Amycolatopsis iheyaensis sp. nov., a new species of the genus Amycolatopsis isolated from soil in Iheya island, Japan.</title>
        <authorList>
            <person name="Ngamcharungchit C."/>
            <person name="Kanto H."/>
            <person name="Take A."/>
            <person name="Intra B."/>
            <person name="Matsumoto A."/>
            <person name="Panbangred W."/>
            <person name="Inahashi Y."/>
        </authorList>
    </citation>
    <scope>NUCLEOTIDE SEQUENCE</scope>
    <source>
        <strain evidence="2">OK19-0408</strain>
    </source>
</reference>
<comment type="caution">
    <text evidence="2">The sequence shown here is derived from an EMBL/GenBank/DDBJ whole genome shotgun (WGS) entry which is preliminary data.</text>
</comment>
<keyword evidence="3" id="KW-1185">Reference proteome</keyword>
<accession>A0A9X2NAF1</accession>
<evidence type="ECO:0000313" key="2">
    <source>
        <dbReference type="EMBL" id="MCR6483588.1"/>
    </source>
</evidence>
<sequence length="156" mass="15888">MRRLATILGTTAMLAAVTAGAAEARPTSFSAKVVHGAGTGATAGALTGGMSWSSSLKSVTLSNVKLTVRAGECVNFRITGRQGSAVVAGPKSYPPADHGGSYCTDTGYTWSFGTIGLTSAARGGIEYVDFSITDYTHTLAGWTTCDRDAACTGADH</sequence>
<evidence type="ECO:0008006" key="4">
    <source>
        <dbReference type="Google" id="ProtNLM"/>
    </source>
</evidence>
<feature type="chain" id="PRO_5040841237" description="Secreted protein" evidence="1">
    <location>
        <begin position="22"/>
        <end position="156"/>
    </location>
</feature>
<dbReference type="EMBL" id="JAMXQV010000005">
    <property type="protein sequence ID" value="MCR6483588.1"/>
    <property type="molecule type" value="Genomic_DNA"/>
</dbReference>
<dbReference type="AlphaFoldDB" id="A0A9X2NAF1"/>
<protein>
    <recommendedName>
        <fullName evidence="4">Secreted protein</fullName>
    </recommendedName>
</protein>
<dbReference type="Proteomes" id="UP001144096">
    <property type="component" value="Unassembled WGS sequence"/>
</dbReference>
<dbReference type="RefSeq" id="WP_257920224.1">
    <property type="nucleotide sequence ID" value="NZ_JAMXQV010000005.1"/>
</dbReference>
<organism evidence="2 3">
    <name type="scientific">Amycolatopsis iheyensis</name>
    <dbReference type="NCBI Taxonomy" id="2945988"/>
    <lineage>
        <taxon>Bacteria</taxon>
        <taxon>Bacillati</taxon>
        <taxon>Actinomycetota</taxon>
        <taxon>Actinomycetes</taxon>
        <taxon>Pseudonocardiales</taxon>
        <taxon>Pseudonocardiaceae</taxon>
        <taxon>Amycolatopsis</taxon>
    </lineage>
</organism>
<name>A0A9X2NAF1_9PSEU</name>
<evidence type="ECO:0000313" key="3">
    <source>
        <dbReference type="Proteomes" id="UP001144096"/>
    </source>
</evidence>
<gene>
    <name evidence="2" type="ORF">M8542_12250</name>
</gene>
<proteinExistence type="predicted"/>
<feature type="signal peptide" evidence="1">
    <location>
        <begin position="1"/>
        <end position="21"/>
    </location>
</feature>
<keyword evidence="1" id="KW-0732">Signal</keyword>